<keyword evidence="10" id="KW-1185">Reference proteome</keyword>
<accession>A0A2R5G8E6</accession>
<keyword evidence="4" id="KW-1133">Transmembrane helix</keyword>
<comment type="similarity">
    <text evidence="2">Belongs to the RUS1 family.</text>
</comment>
<organism evidence="9 10">
    <name type="scientific">Hondaea fermentalgiana</name>
    <dbReference type="NCBI Taxonomy" id="2315210"/>
    <lineage>
        <taxon>Eukaryota</taxon>
        <taxon>Sar</taxon>
        <taxon>Stramenopiles</taxon>
        <taxon>Bigyra</taxon>
        <taxon>Labyrinthulomycetes</taxon>
        <taxon>Thraustochytrida</taxon>
        <taxon>Thraustochytriidae</taxon>
        <taxon>Hondaea</taxon>
    </lineage>
</organism>
<dbReference type="PANTHER" id="PTHR12770:SF31">
    <property type="entry name" value="RUS FAMILY MEMBER 1"/>
    <property type="match status" value="1"/>
</dbReference>
<protein>
    <submittedName>
        <fullName evidence="9">RUS1 family protein C16orf58-like</fullName>
    </submittedName>
</protein>
<evidence type="ECO:0000259" key="8">
    <source>
        <dbReference type="Pfam" id="PF04884"/>
    </source>
</evidence>
<evidence type="ECO:0000256" key="7">
    <source>
        <dbReference type="SAM" id="SignalP"/>
    </source>
</evidence>
<sequence>MILAWIWSLFVPDGYPASVEDDYAWFQAFDSLQGLCSYLRGVLSTKAILAGLGVGADAADAMAATTQWVYRDGAGMLGGLLFAWVGGGRFDRNVKGWRLFADLAVDLALSLELLSPLMCAANDRTCFTALMCAANVLKAMCGIAAGATRVVITNHFARDGNTADVQAKEGSQETLVNLIGMASGLRLAQFVDAHAEWEWLPWMVFVALTAVHVLANYFAVRALHLRHLNSHRLSLLLLAFAFEEDKADMSPRAINALEPVVGSVFDPAYRVTIGVDPSNDASALEALFSHTCVALPARSSCSSPPGEIRIALGEDATPKDIVTAIAKAALGSAHSASAFVDRLEHLGWRLSHVYSTITMSFEVLAEEPNVVGSAAAADDEKKRRRKRKKSKKKKGSRDGKAVEDFCMEAGFTEDEVAAPSGSLVAQPQISTTRLGISTGIGIGIGTSIGTSIGTGTGIGACSTSSFSIPSNAIAKSSTVHVKFVAGASSRSDPSDFISISTSTNTSAHKHS</sequence>
<comment type="subcellular location">
    <subcellularLocation>
        <location evidence="1">Membrane</location>
    </subcellularLocation>
</comment>
<evidence type="ECO:0000313" key="10">
    <source>
        <dbReference type="Proteomes" id="UP000241890"/>
    </source>
</evidence>
<reference evidence="9 10" key="1">
    <citation type="submission" date="2017-12" db="EMBL/GenBank/DDBJ databases">
        <title>Sequencing, de novo assembly and annotation of complete genome of a new Thraustochytrid species, strain FCC1311.</title>
        <authorList>
            <person name="Sedici K."/>
            <person name="Godart F."/>
            <person name="Aiese Cigliano R."/>
            <person name="Sanseverino W."/>
            <person name="Barakat M."/>
            <person name="Ortet P."/>
            <person name="Marechal E."/>
            <person name="Cagnac O."/>
            <person name="Amato A."/>
        </authorList>
    </citation>
    <scope>NUCLEOTIDE SEQUENCE [LARGE SCALE GENOMIC DNA]</scope>
</reference>
<feature type="compositionally biased region" description="Basic residues" evidence="6">
    <location>
        <begin position="382"/>
        <end position="395"/>
    </location>
</feature>
<feature type="chain" id="PRO_5015340802" evidence="7">
    <location>
        <begin position="17"/>
        <end position="511"/>
    </location>
</feature>
<keyword evidence="7" id="KW-0732">Signal</keyword>
<dbReference type="AlphaFoldDB" id="A0A2R5G8E6"/>
<keyword evidence="5" id="KW-0472">Membrane</keyword>
<feature type="region of interest" description="Disordered" evidence="6">
    <location>
        <begin position="373"/>
        <end position="399"/>
    </location>
</feature>
<proteinExistence type="inferred from homology"/>
<dbReference type="OrthoDB" id="364779at2759"/>
<evidence type="ECO:0000313" key="9">
    <source>
        <dbReference type="EMBL" id="GBG24753.1"/>
    </source>
</evidence>
<feature type="domain" description="Protein root UVB sensitive/RUS" evidence="8">
    <location>
        <begin position="6"/>
        <end position="241"/>
    </location>
</feature>
<dbReference type="EMBL" id="BEYU01000008">
    <property type="protein sequence ID" value="GBG24753.1"/>
    <property type="molecule type" value="Genomic_DNA"/>
</dbReference>
<dbReference type="InterPro" id="IPR006968">
    <property type="entry name" value="RUS_fam"/>
</dbReference>
<dbReference type="PANTHER" id="PTHR12770">
    <property type="entry name" value="RUS1 FAMILY PROTEIN C16ORF58"/>
    <property type="match status" value="1"/>
</dbReference>
<evidence type="ECO:0000256" key="2">
    <source>
        <dbReference type="ARBA" id="ARBA00007558"/>
    </source>
</evidence>
<dbReference type="InParanoid" id="A0A2R5G8E6"/>
<feature type="compositionally biased region" description="Polar residues" evidence="6">
    <location>
        <begin position="497"/>
        <end position="511"/>
    </location>
</feature>
<evidence type="ECO:0000256" key="4">
    <source>
        <dbReference type="ARBA" id="ARBA00022989"/>
    </source>
</evidence>
<evidence type="ECO:0000256" key="6">
    <source>
        <dbReference type="SAM" id="MobiDB-lite"/>
    </source>
</evidence>
<comment type="caution">
    <text evidence="9">The sequence shown here is derived from an EMBL/GenBank/DDBJ whole genome shotgun (WGS) entry which is preliminary data.</text>
</comment>
<dbReference type="Pfam" id="PF04884">
    <property type="entry name" value="UVB_sens_prot"/>
    <property type="match status" value="1"/>
</dbReference>
<dbReference type="Proteomes" id="UP000241890">
    <property type="component" value="Unassembled WGS sequence"/>
</dbReference>
<dbReference type="InterPro" id="IPR054549">
    <property type="entry name" value="UVB_sens_RUS_dom"/>
</dbReference>
<evidence type="ECO:0000256" key="3">
    <source>
        <dbReference type="ARBA" id="ARBA00022692"/>
    </source>
</evidence>
<feature type="region of interest" description="Disordered" evidence="6">
    <location>
        <begin position="488"/>
        <end position="511"/>
    </location>
</feature>
<feature type="signal peptide" evidence="7">
    <location>
        <begin position="1"/>
        <end position="16"/>
    </location>
</feature>
<dbReference type="GO" id="GO:0016020">
    <property type="term" value="C:membrane"/>
    <property type="evidence" value="ECO:0007669"/>
    <property type="project" value="UniProtKB-SubCell"/>
</dbReference>
<gene>
    <name evidence="9" type="ORF">FCC1311_009712</name>
</gene>
<evidence type="ECO:0000256" key="5">
    <source>
        <dbReference type="ARBA" id="ARBA00023136"/>
    </source>
</evidence>
<evidence type="ECO:0000256" key="1">
    <source>
        <dbReference type="ARBA" id="ARBA00004370"/>
    </source>
</evidence>
<name>A0A2R5G8E6_9STRA</name>
<keyword evidence="3" id="KW-0812">Transmembrane</keyword>